<reference evidence="1 2" key="1">
    <citation type="journal article" date="2021" name="Elife">
        <title>Chloroplast acquisition without the gene transfer in kleptoplastic sea slugs, Plakobranchus ocellatus.</title>
        <authorList>
            <person name="Maeda T."/>
            <person name="Takahashi S."/>
            <person name="Yoshida T."/>
            <person name="Shimamura S."/>
            <person name="Takaki Y."/>
            <person name="Nagai Y."/>
            <person name="Toyoda A."/>
            <person name="Suzuki Y."/>
            <person name="Arimoto A."/>
            <person name="Ishii H."/>
            <person name="Satoh N."/>
            <person name="Nishiyama T."/>
            <person name="Hasebe M."/>
            <person name="Maruyama T."/>
            <person name="Minagawa J."/>
            <person name="Obokata J."/>
            <person name="Shigenobu S."/>
        </authorList>
    </citation>
    <scope>NUCLEOTIDE SEQUENCE [LARGE SCALE GENOMIC DNA]</scope>
</reference>
<dbReference type="EMBL" id="BMAT01011192">
    <property type="protein sequence ID" value="GFR68336.1"/>
    <property type="molecule type" value="Genomic_DNA"/>
</dbReference>
<evidence type="ECO:0000313" key="2">
    <source>
        <dbReference type="Proteomes" id="UP000762676"/>
    </source>
</evidence>
<proteinExistence type="predicted"/>
<name>A0AAV4F6B3_9GAST</name>
<dbReference type="Proteomes" id="UP000762676">
    <property type="component" value="Unassembled WGS sequence"/>
</dbReference>
<organism evidence="1 2">
    <name type="scientific">Elysia marginata</name>
    <dbReference type="NCBI Taxonomy" id="1093978"/>
    <lineage>
        <taxon>Eukaryota</taxon>
        <taxon>Metazoa</taxon>
        <taxon>Spiralia</taxon>
        <taxon>Lophotrochozoa</taxon>
        <taxon>Mollusca</taxon>
        <taxon>Gastropoda</taxon>
        <taxon>Heterobranchia</taxon>
        <taxon>Euthyneura</taxon>
        <taxon>Panpulmonata</taxon>
        <taxon>Sacoglossa</taxon>
        <taxon>Placobranchoidea</taxon>
        <taxon>Plakobranchidae</taxon>
        <taxon>Elysia</taxon>
    </lineage>
</organism>
<evidence type="ECO:0000313" key="1">
    <source>
        <dbReference type="EMBL" id="GFR68336.1"/>
    </source>
</evidence>
<dbReference type="AlphaFoldDB" id="A0AAV4F6B3"/>
<protein>
    <submittedName>
        <fullName evidence="1">Uncharacterized protein</fullName>
    </submittedName>
</protein>
<keyword evidence="2" id="KW-1185">Reference proteome</keyword>
<gene>
    <name evidence="1" type="ORF">ElyMa_005606000</name>
</gene>
<comment type="caution">
    <text evidence="1">The sequence shown here is derived from an EMBL/GenBank/DDBJ whole genome shotgun (WGS) entry which is preliminary data.</text>
</comment>
<sequence length="88" mass="9923">MRTYRGINNNIKPPVVRQTLQCKSESCAIISGAKDCTPSGTFKKAVASKSSSTAEFRRKIIRTLKHVRSINENPQHKDCPQGKENWCF</sequence>
<accession>A0AAV4F6B3</accession>